<reference evidence="11" key="1">
    <citation type="submission" date="2022-12" db="EMBL/GenBank/DDBJ databases">
        <authorList>
            <person name="Petersen C."/>
        </authorList>
    </citation>
    <scope>NUCLEOTIDE SEQUENCE</scope>
    <source>
        <strain evidence="11">IBT 16125</strain>
    </source>
</reference>
<keyword evidence="12" id="KW-1185">Reference proteome</keyword>
<name>A0AAD6C518_9EURO</name>
<dbReference type="SUPFAM" id="SSF57667">
    <property type="entry name" value="beta-beta-alpha zinc fingers"/>
    <property type="match status" value="1"/>
</dbReference>
<evidence type="ECO:0000313" key="11">
    <source>
        <dbReference type="EMBL" id="KAJ5449752.1"/>
    </source>
</evidence>
<dbReference type="SMART" id="SM00355">
    <property type="entry name" value="ZnF_C2H2"/>
    <property type="match status" value="6"/>
</dbReference>
<evidence type="ECO:0000256" key="5">
    <source>
        <dbReference type="ARBA" id="ARBA00023015"/>
    </source>
</evidence>
<feature type="compositionally biased region" description="Basic and acidic residues" evidence="9">
    <location>
        <begin position="407"/>
        <end position="418"/>
    </location>
</feature>
<dbReference type="Gene3D" id="3.30.160.60">
    <property type="entry name" value="Classic Zinc Finger"/>
    <property type="match status" value="1"/>
</dbReference>
<keyword evidence="6" id="KW-0804">Transcription</keyword>
<feature type="domain" description="C2H2-type" evidence="10">
    <location>
        <begin position="527"/>
        <end position="552"/>
    </location>
</feature>
<dbReference type="GO" id="GO:0008270">
    <property type="term" value="F:zinc ion binding"/>
    <property type="evidence" value="ECO:0007669"/>
    <property type="project" value="UniProtKB-KW"/>
</dbReference>
<dbReference type="EMBL" id="JAPVEA010000006">
    <property type="protein sequence ID" value="KAJ5449752.1"/>
    <property type="molecule type" value="Genomic_DNA"/>
</dbReference>
<comment type="subcellular location">
    <subcellularLocation>
        <location evidence="1">Nucleus</location>
    </subcellularLocation>
</comment>
<dbReference type="PROSITE" id="PS50157">
    <property type="entry name" value="ZINC_FINGER_C2H2_2"/>
    <property type="match status" value="2"/>
</dbReference>
<dbReference type="PANTHER" id="PTHR46179:SF13">
    <property type="entry name" value="C2H2-TYPE DOMAIN-CONTAINING PROTEIN"/>
    <property type="match status" value="1"/>
</dbReference>
<feature type="domain" description="C2H2-type" evidence="10">
    <location>
        <begin position="501"/>
        <end position="528"/>
    </location>
</feature>
<dbReference type="AlphaFoldDB" id="A0AAD6C518"/>
<dbReference type="InterPro" id="IPR051061">
    <property type="entry name" value="Zinc_finger_trans_reg"/>
</dbReference>
<proteinExistence type="predicted"/>
<evidence type="ECO:0000256" key="2">
    <source>
        <dbReference type="ARBA" id="ARBA00022723"/>
    </source>
</evidence>
<comment type="caution">
    <text evidence="11">The sequence shown here is derived from an EMBL/GenBank/DDBJ whole genome shotgun (WGS) entry which is preliminary data.</text>
</comment>
<feature type="region of interest" description="Disordered" evidence="9">
    <location>
        <begin position="327"/>
        <end position="420"/>
    </location>
</feature>
<feature type="compositionally biased region" description="Acidic residues" evidence="9">
    <location>
        <begin position="360"/>
        <end position="369"/>
    </location>
</feature>
<dbReference type="RefSeq" id="XP_056765287.1">
    <property type="nucleotide sequence ID" value="XM_056909583.1"/>
</dbReference>
<keyword evidence="2" id="KW-0479">Metal-binding</keyword>
<dbReference type="GO" id="GO:0006357">
    <property type="term" value="P:regulation of transcription by RNA polymerase II"/>
    <property type="evidence" value="ECO:0007669"/>
    <property type="project" value="TreeGrafter"/>
</dbReference>
<evidence type="ECO:0000256" key="9">
    <source>
        <dbReference type="SAM" id="MobiDB-lite"/>
    </source>
</evidence>
<feature type="region of interest" description="Disordered" evidence="9">
    <location>
        <begin position="442"/>
        <end position="467"/>
    </location>
</feature>
<keyword evidence="5" id="KW-0805">Transcription regulation</keyword>
<evidence type="ECO:0000256" key="4">
    <source>
        <dbReference type="ARBA" id="ARBA00022833"/>
    </source>
</evidence>
<accession>A0AAD6C518</accession>
<evidence type="ECO:0000256" key="1">
    <source>
        <dbReference type="ARBA" id="ARBA00004123"/>
    </source>
</evidence>
<organism evidence="11 12">
    <name type="scientific">Penicillium daleae</name>
    <dbReference type="NCBI Taxonomy" id="63821"/>
    <lineage>
        <taxon>Eukaryota</taxon>
        <taxon>Fungi</taxon>
        <taxon>Dikarya</taxon>
        <taxon>Ascomycota</taxon>
        <taxon>Pezizomycotina</taxon>
        <taxon>Eurotiomycetes</taxon>
        <taxon>Eurotiomycetidae</taxon>
        <taxon>Eurotiales</taxon>
        <taxon>Aspergillaceae</taxon>
        <taxon>Penicillium</taxon>
    </lineage>
</organism>
<dbReference type="InterPro" id="IPR013087">
    <property type="entry name" value="Znf_C2H2_type"/>
</dbReference>
<protein>
    <recommendedName>
        <fullName evidence="10">C2H2-type domain-containing protein</fullName>
    </recommendedName>
</protein>
<feature type="region of interest" description="Disordered" evidence="9">
    <location>
        <begin position="669"/>
        <end position="701"/>
    </location>
</feature>
<evidence type="ECO:0000256" key="7">
    <source>
        <dbReference type="ARBA" id="ARBA00023242"/>
    </source>
</evidence>
<dbReference type="GeneID" id="81599826"/>
<dbReference type="GO" id="GO:0005634">
    <property type="term" value="C:nucleus"/>
    <property type="evidence" value="ECO:0007669"/>
    <property type="project" value="UniProtKB-SubCell"/>
</dbReference>
<feature type="compositionally biased region" description="Basic residues" evidence="9">
    <location>
        <begin position="692"/>
        <end position="701"/>
    </location>
</feature>
<evidence type="ECO:0000256" key="6">
    <source>
        <dbReference type="ARBA" id="ARBA00023163"/>
    </source>
</evidence>
<evidence type="ECO:0000256" key="8">
    <source>
        <dbReference type="PROSITE-ProRule" id="PRU00042"/>
    </source>
</evidence>
<dbReference type="PROSITE" id="PS00028">
    <property type="entry name" value="ZINC_FINGER_C2H2_1"/>
    <property type="match status" value="1"/>
</dbReference>
<gene>
    <name evidence="11" type="ORF">N7458_006201</name>
</gene>
<evidence type="ECO:0000259" key="10">
    <source>
        <dbReference type="PROSITE" id="PS50157"/>
    </source>
</evidence>
<keyword evidence="3 8" id="KW-0863">Zinc-finger</keyword>
<sequence length="701" mass="78234">MEDPQLNWSDPTDVLQGIMAGQDDPYSHPDLTDCRQLGLALDSTPHPLLELDLGSIQPRHQPAFLGWPSTSSASSAEPHEFYHPYYSSARLTADQDAWNPLQVTGVPNPSPMSHMNMAVGDRDGFAKRHYRTPSESGSQYMGSFHSGDSGYGGSTSCATHSVVTSSYGVESMSSPQIGPKEQGFGESLALFNQAFVGPPVFARELVESPAESVKCDHPACSWVGKCPSDKRKHEARHRKLFKCDEPNCPRKEGFGTINDLARHKKCVHNKEPERGPKMMYLCFGKNCPRPSKKWPRLDNFKQHLGRMHLGEDADALLKKSMDWYESLTGQPGQIPEDTASQDDPLSESQEDLASNHEMDLDSVDSEDTHEDPVVISLSDAATPKPPQYHNSQPEMPPLGTLASLTNDSRDSTTDRSSIKSETFLADAADNLINAMTKMMNNRGRRSSQHSDEGIEIEPDTSTLTQPQRQMLQKILSTALERLSDDTSSVPPEPTDEKQDWFQCDVCSKRTRLRCEMKKHQKRHERPYGCTFPHCAKSFGSKADWKRHETSQHLHLPSWLCTFHDAGKDASCESIFYREESYTQHLNQHHSVPKTRVKTAVQASRLDLDGQSQFWCGLCSRNVSLRDCGAGALDERFNHIDVEHFKKGERGRDWCFPSAEAGVRGKVSAGRGEVQMVPGSKSEMGQPVSERSSRKRKFMASG</sequence>
<dbReference type="InterPro" id="IPR036236">
    <property type="entry name" value="Znf_C2H2_sf"/>
</dbReference>
<evidence type="ECO:0000256" key="3">
    <source>
        <dbReference type="ARBA" id="ARBA00022771"/>
    </source>
</evidence>
<keyword evidence="4" id="KW-0862">Zinc</keyword>
<keyword evidence="7" id="KW-0539">Nucleus</keyword>
<dbReference type="Proteomes" id="UP001213681">
    <property type="component" value="Unassembled WGS sequence"/>
</dbReference>
<dbReference type="PANTHER" id="PTHR46179">
    <property type="entry name" value="ZINC FINGER PROTEIN"/>
    <property type="match status" value="1"/>
</dbReference>
<reference evidence="11" key="2">
    <citation type="journal article" date="2023" name="IMA Fungus">
        <title>Comparative genomic study of the Penicillium genus elucidates a diverse pangenome and 15 lateral gene transfer events.</title>
        <authorList>
            <person name="Petersen C."/>
            <person name="Sorensen T."/>
            <person name="Nielsen M.R."/>
            <person name="Sondergaard T.E."/>
            <person name="Sorensen J.L."/>
            <person name="Fitzpatrick D.A."/>
            <person name="Frisvad J.C."/>
            <person name="Nielsen K.L."/>
        </authorList>
    </citation>
    <scope>NUCLEOTIDE SEQUENCE</scope>
    <source>
        <strain evidence="11">IBT 16125</strain>
    </source>
</reference>
<evidence type="ECO:0000313" key="12">
    <source>
        <dbReference type="Proteomes" id="UP001213681"/>
    </source>
</evidence>